<organism evidence="2 3">
    <name type="scientific">Blastopirellula marina</name>
    <dbReference type="NCBI Taxonomy" id="124"/>
    <lineage>
        <taxon>Bacteria</taxon>
        <taxon>Pseudomonadati</taxon>
        <taxon>Planctomycetota</taxon>
        <taxon>Planctomycetia</taxon>
        <taxon>Pirellulales</taxon>
        <taxon>Pirellulaceae</taxon>
        <taxon>Blastopirellula</taxon>
    </lineage>
</organism>
<reference evidence="2 3" key="1">
    <citation type="submission" date="2018-02" db="EMBL/GenBank/DDBJ databases">
        <title>Comparative genomes isolates from brazilian mangrove.</title>
        <authorList>
            <person name="Araujo J.E."/>
            <person name="Taketani R.G."/>
            <person name="Silva M.C.P."/>
            <person name="Loureco M.V."/>
            <person name="Andreote F.D."/>
        </authorList>
    </citation>
    <scope>NUCLEOTIDE SEQUENCE [LARGE SCALE GENOMIC DNA]</scope>
    <source>
        <strain evidence="2 3">Nap-Phe MGV</strain>
    </source>
</reference>
<dbReference type="RefSeq" id="WP_105338964.1">
    <property type="nucleotide sequence ID" value="NZ_PUHZ01000025.1"/>
</dbReference>
<dbReference type="EMBL" id="PUHZ01000025">
    <property type="protein sequence ID" value="PQO42385.1"/>
    <property type="molecule type" value="Genomic_DNA"/>
</dbReference>
<gene>
    <name evidence="2" type="ORF">C5Y93_29065</name>
</gene>
<protein>
    <submittedName>
        <fullName evidence="2">Uncharacterized protein</fullName>
    </submittedName>
</protein>
<feature type="transmembrane region" description="Helical" evidence="1">
    <location>
        <begin position="109"/>
        <end position="131"/>
    </location>
</feature>
<dbReference type="AlphaFoldDB" id="A0A2S8GD46"/>
<keyword evidence="1" id="KW-0812">Transmembrane</keyword>
<dbReference type="OrthoDB" id="291106at2"/>
<evidence type="ECO:0000313" key="2">
    <source>
        <dbReference type="EMBL" id="PQO42385.1"/>
    </source>
</evidence>
<evidence type="ECO:0000313" key="3">
    <source>
        <dbReference type="Proteomes" id="UP000237819"/>
    </source>
</evidence>
<comment type="caution">
    <text evidence="2">The sequence shown here is derived from an EMBL/GenBank/DDBJ whole genome shotgun (WGS) entry which is preliminary data.</text>
</comment>
<feature type="transmembrane region" description="Helical" evidence="1">
    <location>
        <begin position="20"/>
        <end position="41"/>
    </location>
</feature>
<keyword evidence="1" id="KW-0472">Membrane</keyword>
<proteinExistence type="predicted"/>
<dbReference type="Proteomes" id="UP000237819">
    <property type="component" value="Unassembled WGS sequence"/>
</dbReference>
<evidence type="ECO:0000256" key="1">
    <source>
        <dbReference type="SAM" id="Phobius"/>
    </source>
</evidence>
<name>A0A2S8GD46_9BACT</name>
<feature type="transmembrane region" description="Helical" evidence="1">
    <location>
        <begin position="76"/>
        <end position="97"/>
    </location>
</feature>
<accession>A0A2S8GD46</accession>
<sequence length="143" mass="16052">MNSEIVSPELTFGVILGRLAISAVAWLTHLAVTLGLILFFASMVPFYRELFEVVDLQMATMTELVLHWSLGFSNYWYLLILALIVVDGPIAIGVTYLPRHFRWMTWIWFCSYPLGAFVLVLAANIGLMLGIRDITDLVNGGDI</sequence>
<keyword evidence="1" id="KW-1133">Transmembrane helix</keyword>